<reference evidence="2" key="2">
    <citation type="journal article" date="2024" name="Plant">
        <title>Genomic evolution and insights into agronomic trait innovations of Sesamum species.</title>
        <authorList>
            <person name="Miao H."/>
            <person name="Wang L."/>
            <person name="Qu L."/>
            <person name="Liu H."/>
            <person name="Sun Y."/>
            <person name="Le M."/>
            <person name="Wang Q."/>
            <person name="Wei S."/>
            <person name="Zheng Y."/>
            <person name="Lin W."/>
            <person name="Duan Y."/>
            <person name="Cao H."/>
            <person name="Xiong S."/>
            <person name="Wang X."/>
            <person name="Wei L."/>
            <person name="Li C."/>
            <person name="Ma Q."/>
            <person name="Ju M."/>
            <person name="Zhao R."/>
            <person name="Li G."/>
            <person name="Mu C."/>
            <person name="Tian Q."/>
            <person name="Mei H."/>
            <person name="Zhang T."/>
            <person name="Gao T."/>
            <person name="Zhang H."/>
        </authorList>
    </citation>
    <scope>NUCLEOTIDE SEQUENCE</scope>
    <source>
        <strain evidence="2">KEN1</strain>
    </source>
</reference>
<comment type="caution">
    <text evidence="2">The sequence shown here is derived from an EMBL/GenBank/DDBJ whole genome shotgun (WGS) entry which is preliminary data.</text>
</comment>
<protein>
    <submittedName>
        <fullName evidence="2">Uncharacterized protein</fullName>
    </submittedName>
</protein>
<evidence type="ECO:0000313" key="2">
    <source>
        <dbReference type="EMBL" id="KAL0462595.1"/>
    </source>
</evidence>
<proteinExistence type="predicted"/>
<dbReference type="EMBL" id="JACGWN010000001">
    <property type="protein sequence ID" value="KAL0462595.1"/>
    <property type="molecule type" value="Genomic_DNA"/>
</dbReference>
<sequence length="61" mass="6134">MASHGARTDPVASREELVESANGSIAHASAGGVEIGREDVCVDTPTLTSSAPVVGLPPEYA</sequence>
<reference evidence="2" key="1">
    <citation type="submission" date="2020-06" db="EMBL/GenBank/DDBJ databases">
        <authorList>
            <person name="Li T."/>
            <person name="Hu X."/>
            <person name="Zhang T."/>
            <person name="Song X."/>
            <person name="Zhang H."/>
            <person name="Dai N."/>
            <person name="Sheng W."/>
            <person name="Hou X."/>
            <person name="Wei L."/>
        </authorList>
    </citation>
    <scope>NUCLEOTIDE SEQUENCE</scope>
    <source>
        <strain evidence="2">KEN1</strain>
        <tissue evidence="2">Leaf</tissue>
    </source>
</reference>
<feature type="region of interest" description="Disordered" evidence="1">
    <location>
        <begin position="1"/>
        <end position="34"/>
    </location>
</feature>
<dbReference type="AlphaFoldDB" id="A0AAW2Y9Y7"/>
<evidence type="ECO:0000256" key="1">
    <source>
        <dbReference type="SAM" id="MobiDB-lite"/>
    </source>
</evidence>
<accession>A0AAW2Y9Y7</accession>
<organism evidence="2">
    <name type="scientific">Sesamum latifolium</name>
    <dbReference type="NCBI Taxonomy" id="2727402"/>
    <lineage>
        <taxon>Eukaryota</taxon>
        <taxon>Viridiplantae</taxon>
        <taxon>Streptophyta</taxon>
        <taxon>Embryophyta</taxon>
        <taxon>Tracheophyta</taxon>
        <taxon>Spermatophyta</taxon>
        <taxon>Magnoliopsida</taxon>
        <taxon>eudicotyledons</taxon>
        <taxon>Gunneridae</taxon>
        <taxon>Pentapetalae</taxon>
        <taxon>asterids</taxon>
        <taxon>lamiids</taxon>
        <taxon>Lamiales</taxon>
        <taxon>Pedaliaceae</taxon>
        <taxon>Sesamum</taxon>
    </lineage>
</organism>
<name>A0AAW2Y9Y7_9LAMI</name>
<gene>
    <name evidence="2" type="ORF">Slati_0147100</name>
</gene>